<protein>
    <submittedName>
        <fullName evidence="1">DUF2573 family protein</fullName>
    </submittedName>
</protein>
<sequence>MTYTVPKNIETLVNTFTEMMTGEASQENVEAVVQWAIYMHVRSVMPPLVQHWRTAEPENGQAVSEAIKQVQALNAAWKEKRQTTAPTPTPTQD</sequence>
<dbReference type="Pfam" id="PF10835">
    <property type="entry name" value="DUF2573"/>
    <property type="match status" value="1"/>
</dbReference>
<reference evidence="1 2" key="1">
    <citation type="submission" date="2021-01" db="EMBL/GenBank/DDBJ databases">
        <title>Tumebacillus sp. strain ITR2 16S ribosomal RNA gene Genome sequencing and assembly.</title>
        <authorList>
            <person name="Kang M."/>
        </authorList>
    </citation>
    <scope>NUCLEOTIDE SEQUENCE [LARGE SCALE GENOMIC DNA]</scope>
    <source>
        <strain evidence="1 2">ITR2</strain>
    </source>
</reference>
<dbReference type="RefSeq" id="WP_201636063.1">
    <property type="nucleotide sequence ID" value="NZ_JAEQNB010000004.1"/>
</dbReference>
<organism evidence="1 2">
    <name type="scientific">Tumebacillus amylolyticus</name>
    <dbReference type="NCBI Taxonomy" id="2801339"/>
    <lineage>
        <taxon>Bacteria</taxon>
        <taxon>Bacillati</taxon>
        <taxon>Bacillota</taxon>
        <taxon>Bacilli</taxon>
        <taxon>Bacillales</taxon>
        <taxon>Alicyclobacillaceae</taxon>
        <taxon>Tumebacillus</taxon>
    </lineage>
</organism>
<dbReference type="EMBL" id="JAEQNB010000004">
    <property type="protein sequence ID" value="MBL0387758.1"/>
    <property type="molecule type" value="Genomic_DNA"/>
</dbReference>
<accession>A0ABS1JBW5</accession>
<gene>
    <name evidence="1" type="ORF">JJB07_14045</name>
</gene>
<evidence type="ECO:0000313" key="2">
    <source>
        <dbReference type="Proteomes" id="UP000602284"/>
    </source>
</evidence>
<keyword evidence="2" id="KW-1185">Reference proteome</keyword>
<evidence type="ECO:0000313" key="1">
    <source>
        <dbReference type="EMBL" id="MBL0387758.1"/>
    </source>
</evidence>
<name>A0ABS1JBW5_9BACL</name>
<comment type="caution">
    <text evidence="1">The sequence shown here is derived from an EMBL/GenBank/DDBJ whole genome shotgun (WGS) entry which is preliminary data.</text>
</comment>
<dbReference type="Proteomes" id="UP000602284">
    <property type="component" value="Unassembled WGS sequence"/>
</dbReference>
<proteinExistence type="predicted"/>
<dbReference type="InterPro" id="IPR020393">
    <property type="entry name" value="Uncharacterised_YusU"/>
</dbReference>